<organism evidence="3 4">
    <name type="scientific">Pristionchus mayeri</name>
    <dbReference type="NCBI Taxonomy" id="1317129"/>
    <lineage>
        <taxon>Eukaryota</taxon>
        <taxon>Metazoa</taxon>
        <taxon>Ecdysozoa</taxon>
        <taxon>Nematoda</taxon>
        <taxon>Chromadorea</taxon>
        <taxon>Rhabditida</taxon>
        <taxon>Rhabditina</taxon>
        <taxon>Diplogasteromorpha</taxon>
        <taxon>Diplogasteroidea</taxon>
        <taxon>Neodiplogasteridae</taxon>
        <taxon>Pristionchus</taxon>
    </lineage>
</organism>
<keyword evidence="4" id="KW-1185">Reference proteome</keyword>
<feature type="transmembrane region" description="Helical" evidence="1">
    <location>
        <begin position="24"/>
        <end position="50"/>
    </location>
</feature>
<keyword evidence="1" id="KW-0472">Membrane</keyword>
<dbReference type="AlphaFoldDB" id="A0AAN5CL07"/>
<dbReference type="Proteomes" id="UP001328107">
    <property type="component" value="Unassembled WGS sequence"/>
</dbReference>
<evidence type="ECO:0000313" key="3">
    <source>
        <dbReference type="EMBL" id="GMR46401.1"/>
    </source>
</evidence>
<reference evidence="4" key="1">
    <citation type="submission" date="2022-10" db="EMBL/GenBank/DDBJ databases">
        <title>Genome assembly of Pristionchus species.</title>
        <authorList>
            <person name="Yoshida K."/>
            <person name="Sommer R.J."/>
        </authorList>
    </citation>
    <scope>NUCLEOTIDE SEQUENCE [LARGE SCALE GENOMIC DNA]</scope>
    <source>
        <strain evidence="4">RS5460</strain>
    </source>
</reference>
<evidence type="ECO:0000313" key="2">
    <source>
        <dbReference type="EMBL" id="GMR43833.1"/>
    </source>
</evidence>
<sequence length="111" mass="12562">RMGLDQTLGNINTTLEQVHELLEVVQLATIIVAVALTVLLVGTTLTCYYGKYKKYSNISRDCERGLRNESRLRLLSPPGLLKQYHKGKYQPDDITHISREHRARIVNNGNG</sequence>
<reference evidence="3" key="2">
    <citation type="submission" date="2023-06" db="EMBL/GenBank/DDBJ databases">
        <title>Genome assembly of Pristionchus species.</title>
        <authorList>
            <person name="Yoshida K."/>
            <person name="Sommer R.J."/>
        </authorList>
    </citation>
    <scope>NUCLEOTIDE SEQUENCE</scope>
    <source>
        <strain evidence="3">RS5460</strain>
    </source>
</reference>
<evidence type="ECO:0000256" key="1">
    <source>
        <dbReference type="SAM" id="Phobius"/>
    </source>
</evidence>
<name>A0AAN5CL07_9BILA</name>
<evidence type="ECO:0000313" key="4">
    <source>
        <dbReference type="Proteomes" id="UP001328107"/>
    </source>
</evidence>
<keyword evidence="1" id="KW-1133">Transmembrane helix</keyword>
<gene>
    <name evidence="2" type="ORF">PMAYCL1PPCAC_14028</name>
    <name evidence="3" type="ORF">PMAYCL1PPCAC_16596</name>
</gene>
<comment type="caution">
    <text evidence="3">The sequence shown here is derived from an EMBL/GenBank/DDBJ whole genome shotgun (WGS) entry which is preliminary data.</text>
</comment>
<proteinExistence type="predicted"/>
<dbReference type="EMBL" id="BTRK01000003">
    <property type="protein sequence ID" value="GMR43833.1"/>
    <property type="molecule type" value="Genomic_DNA"/>
</dbReference>
<feature type="non-terminal residue" evidence="3">
    <location>
        <position position="1"/>
    </location>
</feature>
<dbReference type="EMBL" id="BTRK01000004">
    <property type="protein sequence ID" value="GMR46401.1"/>
    <property type="molecule type" value="Genomic_DNA"/>
</dbReference>
<accession>A0AAN5CL07</accession>
<keyword evidence="1" id="KW-0812">Transmembrane</keyword>
<protein>
    <submittedName>
        <fullName evidence="3">Uncharacterized protein</fullName>
    </submittedName>
</protein>